<evidence type="ECO:0000256" key="1">
    <source>
        <dbReference type="SAM" id="Phobius"/>
    </source>
</evidence>
<dbReference type="Gene3D" id="3.60.21.10">
    <property type="match status" value="1"/>
</dbReference>
<comment type="caution">
    <text evidence="5">The sequence shown here is derived from an EMBL/GenBank/DDBJ whole genome shotgun (WGS) entry which is preliminary data.</text>
</comment>
<evidence type="ECO:0000259" key="2">
    <source>
        <dbReference type="Pfam" id="PF00149"/>
    </source>
</evidence>
<feature type="transmembrane region" description="Helical" evidence="1">
    <location>
        <begin position="511"/>
        <end position="528"/>
    </location>
</feature>
<dbReference type="SUPFAM" id="SSF56300">
    <property type="entry name" value="Metallo-dependent phosphatases"/>
    <property type="match status" value="1"/>
</dbReference>
<evidence type="ECO:0000259" key="3">
    <source>
        <dbReference type="Pfam" id="PF24384"/>
    </source>
</evidence>
<evidence type="ECO:0000313" key="5">
    <source>
        <dbReference type="EMBL" id="KAG1311159.1"/>
    </source>
</evidence>
<name>A0A9P7BUM2_RHIOR</name>
<feature type="transmembrane region" description="Helical" evidence="1">
    <location>
        <begin position="430"/>
        <end position="451"/>
    </location>
</feature>
<evidence type="ECO:0008006" key="7">
    <source>
        <dbReference type="Google" id="ProtNLM"/>
    </source>
</evidence>
<accession>A0A9P7BUM2</accession>
<evidence type="ECO:0000313" key="6">
    <source>
        <dbReference type="Proteomes" id="UP000716291"/>
    </source>
</evidence>
<feature type="transmembrane region" description="Helical" evidence="1">
    <location>
        <begin position="606"/>
        <end position="627"/>
    </location>
</feature>
<organism evidence="5 6">
    <name type="scientific">Rhizopus oryzae</name>
    <name type="common">Mucormycosis agent</name>
    <name type="synonym">Rhizopus arrhizus var. delemar</name>
    <dbReference type="NCBI Taxonomy" id="64495"/>
    <lineage>
        <taxon>Eukaryota</taxon>
        <taxon>Fungi</taxon>
        <taxon>Fungi incertae sedis</taxon>
        <taxon>Mucoromycota</taxon>
        <taxon>Mucoromycotina</taxon>
        <taxon>Mucoromycetes</taxon>
        <taxon>Mucorales</taxon>
        <taxon>Mucorineae</taxon>
        <taxon>Rhizopodaceae</taxon>
        <taxon>Rhizopus</taxon>
    </lineage>
</organism>
<dbReference type="EMBL" id="JAANQT010000421">
    <property type="protein sequence ID" value="KAG1311159.1"/>
    <property type="molecule type" value="Genomic_DNA"/>
</dbReference>
<feature type="domain" description="TMEM62 Ig-like" evidence="3">
    <location>
        <begin position="301"/>
        <end position="398"/>
    </location>
</feature>
<keyword evidence="1" id="KW-1133">Transmembrane helix</keyword>
<feature type="domain" description="Calcineurin-like phosphoesterase" evidence="2">
    <location>
        <begin position="11"/>
        <end position="219"/>
    </location>
</feature>
<keyword evidence="1" id="KW-0812">Transmembrane</keyword>
<protein>
    <recommendedName>
        <fullName evidence="7">Transmembrane protein 62</fullName>
    </recommendedName>
</protein>
<dbReference type="InterPro" id="IPR004843">
    <property type="entry name" value="Calcineurin-like_PHP"/>
</dbReference>
<sequence>MRDTTDKLFYFVQVSDLHISKFQPKGHTVHFLHFLQSSLPVIKPEFVVVTGDLIDAKDKTRIVSAQYLEEWQVYKAAVEEGALNTSWYDMRGNHDCFDTVGWKADNNLYKTFGKSADLLDAGKGVYSWKLTKDFGEYNFVVADACPKKGPSRPFNFFGYFTTNTMNRLASIIIPKKYNHTFLFSHYPTTTLFTGKSSDGYNFKDLATHFSAYFCGHLHRLAAGMGDTLKSYYTSTDSLELELSDMKDHGSYRIIAVDHDLISFVDVDLPISQIPTVQNEDEIVPLTKDGRIVWPSIKIHPAPVVLITNPKESKYILPTKEPLELIRKSTHIRFLVFSEHEHTQLKIKIFVDGIRHPFSSQFVGNDSLPLWTSVWEPSDFDDFETHTISIEVTAPDGQIGTGDVSFRMDDMRVKIHGGVGEWITWMNISSLLRSLCIFAMVMMILAILAPKIYNDYEEQHLVSQATSLENRLLLYVHEIDCGIYPSIYASIHKQVYIWTHRFLQFPKTQPRAWYVCFVLLLALFDLPWFRAEFIPSGKYRHNEGMGYFYLWGLYFSDKQWIPVDTWLYAIFELTFTVGVFILYFVWKSSDLHLFQCKGLHEEKKSGPFLYTRLWFQPFVVIYLLWRAIGLVDLAWWYGGVWPTLVFNLLVWWLVAVACFLFFGKDGIVPLIKSKQNGEIIAPHLEICHACSREQ</sequence>
<dbReference type="InterPro" id="IPR029052">
    <property type="entry name" value="Metallo-depent_PP-like"/>
</dbReference>
<feature type="domain" description="TMEM62 C-terminal" evidence="4">
    <location>
        <begin position="434"/>
        <end position="590"/>
    </location>
</feature>
<gene>
    <name evidence="5" type="ORF">G6F64_004020</name>
</gene>
<keyword evidence="1" id="KW-0472">Membrane</keyword>
<dbReference type="GO" id="GO:0016787">
    <property type="term" value="F:hydrolase activity"/>
    <property type="evidence" value="ECO:0007669"/>
    <property type="project" value="InterPro"/>
</dbReference>
<reference evidence="5" key="1">
    <citation type="journal article" date="2020" name="Microb. Genom.">
        <title>Genetic diversity of clinical and environmental Mucorales isolates obtained from an investigation of mucormycosis cases among solid organ transplant recipients.</title>
        <authorList>
            <person name="Nguyen M.H."/>
            <person name="Kaul D."/>
            <person name="Muto C."/>
            <person name="Cheng S.J."/>
            <person name="Richter R.A."/>
            <person name="Bruno V.M."/>
            <person name="Liu G."/>
            <person name="Beyhan S."/>
            <person name="Sundermann A.J."/>
            <person name="Mounaud S."/>
            <person name="Pasculle A.W."/>
            <person name="Nierman W.C."/>
            <person name="Driscoll E."/>
            <person name="Cumbie R."/>
            <person name="Clancy C.J."/>
            <person name="Dupont C.L."/>
        </authorList>
    </citation>
    <scope>NUCLEOTIDE SEQUENCE</scope>
    <source>
        <strain evidence="5">GL11</strain>
    </source>
</reference>
<dbReference type="OrthoDB" id="45365at2759"/>
<dbReference type="AlphaFoldDB" id="A0A9P7BUM2"/>
<feature type="transmembrane region" description="Helical" evidence="1">
    <location>
        <begin position="565"/>
        <end position="585"/>
    </location>
</feature>
<proteinExistence type="predicted"/>
<dbReference type="Pfam" id="PF24384">
    <property type="entry name" value="Ig_TMM62"/>
    <property type="match status" value="1"/>
</dbReference>
<feature type="transmembrane region" description="Helical" evidence="1">
    <location>
        <begin position="639"/>
        <end position="661"/>
    </location>
</feature>
<dbReference type="InterPro" id="IPR056230">
    <property type="entry name" value="TMEM62_C"/>
</dbReference>
<dbReference type="Pfam" id="PF24394">
    <property type="entry name" value="TMEM62_C"/>
    <property type="match status" value="1"/>
</dbReference>
<dbReference type="Proteomes" id="UP000716291">
    <property type="component" value="Unassembled WGS sequence"/>
</dbReference>
<dbReference type="Pfam" id="PF00149">
    <property type="entry name" value="Metallophos"/>
    <property type="match status" value="1"/>
</dbReference>
<evidence type="ECO:0000259" key="4">
    <source>
        <dbReference type="Pfam" id="PF24394"/>
    </source>
</evidence>
<dbReference type="PANTHER" id="PTHR14795">
    <property type="entry name" value="HELICASE RELATED"/>
    <property type="match status" value="1"/>
</dbReference>
<dbReference type="InterPro" id="IPR056229">
    <property type="entry name" value="Ig_TMM62"/>
</dbReference>
<keyword evidence="6" id="KW-1185">Reference proteome</keyword>
<dbReference type="PANTHER" id="PTHR14795:SF0">
    <property type="entry name" value="TRANSMEMBRANE PROTEIN 62"/>
    <property type="match status" value="1"/>
</dbReference>